<evidence type="ECO:0000256" key="3">
    <source>
        <dbReference type="ARBA" id="ARBA00022448"/>
    </source>
</evidence>
<evidence type="ECO:0000256" key="4">
    <source>
        <dbReference type="ARBA" id="ARBA00022692"/>
    </source>
</evidence>
<keyword evidence="6 8" id="KW-0472">Membrane</keyword>
<evidence type="ECO:0000256" key="6">
    <source>
        <dbReference type="ARBA" id="ARBA00023136"/>
    </source>
</evidence>
<dbReference type="Pfam" id="PF00860">
    <property type="entry name" value="Xan_ur_permease"/>
    <property type="match status" value="1"/>
</dbReference>
<evidence type="ECO:0000256" key="7">
    <source>
        <dbReference type="SAM" id="MobiDB-lite"/>
    </source>
</evidence>
<dbReference type="Proteomes" id="UP000351155">
    <property type="component" value="Unassembled WGS sequence"/>
</dbReference>
<accession>A0A484WUU4</accession>
<organism evidence="9 10">
    <name type="scientific">Enterobacter cancerogenus</name>
    <dbReference type="NCBI Taxonomy" id="69218"/>
    <lineage>
        <taxon>Bacteria</taxon>
        <taxon>Pseudomonadati</taxon>
        <taxon>Pseudomonadota</taxon>
        <taxon>Gammaproteobacteria</taxon>
        <taxon>Enterobacterales</taxon>
        <taxon>Enterobacteriaceae</taxon>
        <taxon>Enterobacter</taxon>
        <taxon>Enterobacter cloacae complex</taxon>
    </lineage>
</organism>
<keyword evidence="5 8" id="KW-1133">Transmembrane helix</keyword>
<feature type="transmembrane region" description="Helical" evidence="8">
    <location>
        <begin position="92"/>
        <end position="111"/>
    </location>
</feature>
<dbReference type="GO" id="GO:0005886">
    <property type="term" value="C:plasma membrane"/>
    <property type="evidence" value="ECO:0007669"/>
    <property type="project" value="TreeGrafter"/>
</dbReference>
<feature type="region of interest" description="Disordered" evidence="7">
    <location>
        <begin position="160"/>
        <end position="183"/>
    </location>
</feature>
<dbReference type="PANTHER" id="PTHR43337">
    <property type="entry name" value="XANTHINE/URACIL PERMEASE C887.17-RELATED"/>
    <property type="match status" value="1"/>
</dbReference>
<evidence type="ECO:0000256" key="2">
    <source>
        <dbReference type="ARBA" id="ARBA00005697"/>
    </source>
</evidence>
<dbReference type="GO" id="GO:0015207">
    <property type="term" value="F:adenine transmembrane transporter activity"/>
    <property type="evidence" value="ECO:0007669"/>
    <property type="project" value="TreeGrafter"/>
</dbReference>
<sequence length="223" mass="24309">MMSQQHTTQTSGQGLLERVFKLREHGTTARTEVIAGFTTFLTMVYIVFVNPQILGVAGMDTSAVFVTTCLIAALGSILMGVFANLPVALAPAMGLNAFFAFVVVQAMGLPWQVGMGAIFWGAIGLLLLTIFRVRYWMIANIPVSLRVGITSGYRPVHRHDGAEKRRCDRGEPGNPGEHWQPDLPQRAAGRARLLYHRHSGVAQHSRCGAGIDYRHYSAGMDAG</sequence>
<dbReference type="InterPro" id="IPR006043">
    <property type="entry name" value="NCS2"/>
</dbReference>
<feature type="transmembrane region" description="Helical" evidence="8">
    <location>
        <begin position="117"/>
        <end position="137"/>
    </location>
</feature>
<dbReference type="PANTHER" id="PTHR43337:SF1">
    <property type="entry name" value="XANTHINE_URACIL PERMEASE C887.17-RELATED"/>
    <property type="match status" value="1"/>
</dbReference>
<dbReference type="EMBL" id="CAADIW010000006">
    <property type="protein sequence ID" value="VFS15331.1"/>
    <property type="molecule type" value="Genomic_DNA"/>
</dbReference>
<reference evidence="9 10" key="1">
    <citation type="submission" date="2019-03" db="EMBL/GenBank/DDBJ databases">
        <authorList>
            <consortium name="Pathogen Informatics"/>
        </authorList>
    </citation>
    <scope>NUCLEOTIDE SEQUENCE [LARGE SCALE GENOMIC DNA]</scope>
    <source>
        <strain evidence="9 10">NCTC12126</strain>
    </source>
</reference>
<feature type="compositionally biased region" description="Basic and acidic residues" evidence="7">
    <location>
        <begin position="160"/>
        <end position="171"/>
    </location>
</feature>
<keyword evidence="3" id="KW-0813">Transport</keyword>
<name>A0A484WUU4_9ENTR</name>
<gene>
    <name evidence="9" type="primary">purP_2</name>
    <name evidence="9" type="ORF">NCTC12126_01241</name>
</gene>
<evidence type="ECO:0000313" key="10">
    <source>
        <dbReference type="Proteomes" id="UP000351155"/>
    </source>
</evidence>
<evidence type="ECO:0000313" key="9">
    <source>
        <dbReference type="EMBL" id="VFS15331.1"/>
    </source>
</evidence>
<dbReference type="GO" id="GO:0012505">
    <property type="term" value="C:endomembrane system"/>
    <property type="evidence" value="ECO:0007669"/>
    <property type="project" value="UniProtKB-SubCell"/>
</dbReference>
<comment type="subcellular location">
    <subcellularLocation>
        <location evidence="1">Endomembrane system</location>
        <topology evidence="1">Multi-pass membrane protein</topology>
    </subcellularLocation>
</comment>
<evidence type="ECO:0000256" key="1">
    <source>
        <dbReference type="ARBA" id="ARBA00004127"/>
    </source>
</evidence>
<comment type="similarity">
    <text evidence="2">Belongs to the nucleobase:cation symporter-2 (NCS2) (TC 2.A.40) family. Azg-like subfamily.</text>
</comment>
<dbReference type="InterPro" id="IPR045018">
    <property type="entry name" value="Azg-like"/>
</dbReference>
<keyword evidence="4 8" id="KW-0812">Transmembrane</keyword>
<proteinExistence type="inferred from homology"/>
<feature type="transmembrane region" description="Helical" evidence="8">
    <location>
        <begin position="33"/>
        <end position="57"/>
    </location>
</feature>
<feature type="transmembrane region" description="Helical" evidence="8">
    <location>
        <begin position="63"/>
        <end position="85"/>
    </location>
</feature>
<evidence type="ECO:0000256" key="8">
    <source>
        <dbReference type="SAM" id="Phobius"/>
    </source>
</evidence>
<dbReference type="AlphaFoldDB" id="A0A484WUU4"/>
<evidence type="ECO:0000256" key="5">
    <source>
        <dbReference type="ARBA" id="ARBA00022989"/>
    </source>
</evidence>
<protein>
    <submittedName>
        <fullName evidence="9">Adenine permease PurP</fullName>
    </submittedName>
</protein>